<dbReference type="EMBL" id="LAZR01049301">
    <property type="protein sequence ID" value="KKK89973.1"/>
    <property type="molecule type" value="Genomic_DNA"/>
</dbReference>
<comment type="caution">
    <text evidence="2">The sequence shown here is derived from an EMBL/GenBank/DDBJ whole genome shotgun (WGS) entry which is preliminary data.</text>
</comment>
<dbReference type="GO" id="GO:0003676">
    <property type="term" value="F:nucleic acid binding"/>
    <property type="evidence" value="ECO:0007669"/>
    <property type="project" value="InterPro"/>
</dbReference>
<reference evidence="2" key="1">
    <citation type="journal article" date="2015" name="Nature">
        <title>Complex archaea that bridge the gap between prokaryotes and eukaryotes.</title>
        <authorList>
            <person name="Spang A."/>
            <person name="Saw J.H."/>
            <person name="Jorgensen S.L."/>
            <person name="Zaremba-Niedzwiedzka K."/>
            <person name="Martijn J."/>
            <person name="Lind A.E."/>
            <person name="van Eijk R."/>
            <person name="Schleper C."/>
            <person name="Guy L."/>
            <person name="Ettema T.J."/>
        </authorList>
    </citation>
    <scope>NUCLEOTIDE SEQUENCE</scope>
</reference>
<dbReference type="SUPFAM" id="SSF57938">
    <property type="entry name" value="DnaJ/Hsp40 cysteine-rich domain"/>
    <property type="match status" value="1"/>
</dbReference>
<evidence type="ECO:0000259" key="1">
    <source>
        <dbReference type="Pfam" id="PF00098"/>
    </source>
</evidence>
<evidence type="ECO:0000313" key="2">
    <source>
        <dbReference type="EMBL" id="KKK89973.1"/>
    </source>
</evidence>
<gene>
    <name evidence="2" type="ORF">LCGC14_2727740</name>
</gene>
<organism evidence="2">
    <name type="scientific">marine sediment metagenome</name>
    <dbReference type="NCBI Taxonomy" id="412755"/>
    <lineage>
        <taxon>unclassified sequences</taxon>
        <taxon>metagenomes</taxon>
        <taxon>ecological metagenomes</taxon>
    </lineage>
</organism>
<protein>
    <recommendedName>
        <fullName evidence="1">CCHC-type domain-containing protein</fullName>
    </recommendedName>
</protein>
<accession>A0A0F8Z8D3</accession>
<name>A0A0F8Z8D3_9ZZZZ</name>
<proteinExistence type="predicted"/>
<dbReference type="InterPro" id="IPR036410">
    <property type="entry name" value="HSP_DnaJ_Cys-rich_dom_sf"/>
</dbReference>
<dbReference type="InterPro" id="IPR001878">
    <property type="entry name" value="Znf_CCHC"/>
</dbReference>
<dbReference type="AlphaFoldDB" id="A0A0F8Z8D3"/>
<feature type="domain" description="CCHC-type" evidence="1">
    <location>
        <begin position="22"/>
        <end position="35"/>
    </location>
</feature>
<sequence>MNHNSANGNFYLNNGFAPVLPTCYICGESGHMRYDMRWFWLCNTKKHIAQGFLIHPETHFSVCPFCAGTGVIQDKYQMFREACSMCKGRRWFRL</sequence>
<dbReference type="GO" id="GO:0008270">
    <property type="term" value="F:zinc ion binding"/>
    <property type="evidence" value="ECO:0007669"/>
    <property type="project" value="InterPro"/>
</dbReference>
<dbReference type="Pfam" id="PF00098">
    <property type="entry name" value="zf-CCHC"/>
    <property type="match status" value="1"/>
</dbReference>